<feature type="signal peptide" evidence="3">
    <location>
        <begin position="1"/>
        <end position="27"/>
    </location>
</feature>
<comment type="caution">
    <text evidence="5">The sequence shown here is derived from an EMBL/GenBank/DDBJ whole genome shotgun (WGS) entry which is preliminary data.</text>
</comment>
<comment type="similarity">
    <text evidence="1 2">Belongs to the small heat shock protein (HSP20) family.</text>
</comment>
<evidence type="ECO:0000256" key="1">
    <source>
        <dbReference type="PROSITE-ProRule" id="PRU00285"/>
    </source>
</evidence>
<proteinExistence type="inferred from homology"/>
<feature type="chain" id="PRO_5025554841" evidence="3">
    <location>
        <begin position="28"/>
        <end position="199"/>
    </location>
</feature>
<dbReference type="InterPro" id="IPR044656">
    <property type="entry name" value="HSP14.7/HSP23.5/HSP23.6-like"/>
</dbReference>
<gene>
    <name evidence="5" type="ORF">F3Y22_tig00005406pilonHSYRG00288</name>
</gene>
<evidence type="ECO:0000259" key="4">
    <source>
        <dbReference type="PROSITE" id="PS01031"/>
    </source>
</evidence>
<keyword evidence="5" id="KW-0346">Stress response</keyword>
<sequence>MIPPMIPPHSSWVLLCIYTVPMGAVSGYLGVDPGFSGVLVTGCCDPLFPAGRLGMVQSRWWPGSALGTDCVAPFLAALMTNIGNPSVESGLDVLDPFSPTRSLSQVLNLMDQFTDHPFLSSPEFVLEERNTLIIRGEGGKEWNDDDEDSGRRYSSRLDLPPTMYKLDDIKAEMKNGVLKVIVPKVKEEDRKDVYQVTVE</sequence>
<dbReference type="PROSITE" id="PS01031">
    <property type="entry name" value="SHSP"/>
    <property type="match status" value="1"/>
</dbReference>
<dbReference type="PANTHER" id="PTHR46991:SF8">
    <property type="entry name" value="HEAT SHOCK 22 KDA PROTEIN, MITOCHONDRIAL-LIKE"/>
    <property type="match status" value="1"/>
</dbReference>
<evidence type="ECO:0000313" key="6">
    <source>
        <dbReference type="Proteomes" id="UP000436088"/>
    </source>
</evidence>
<dbReference type="PANTHER" id="PTHR46991">
    <property type="entry name" value="23.5 KDA HEAT SHOCK PROTEIN, MITOCHONDRIAL"/>
    <property type="match status" value="1"/>
</dbReference>
<evidence type="ECO:0000256" key="2">
    <source>
        <dbReference type="RuleBase" id="RU003616"/>
    </source>
</evidence>
<name>A0A6A3CER5_HIBSY</name>
<dbReference type="EMBL" id="VEPZ02000305">
    <property type="protein sequence ID" value="KAE8727703.1"/>
    <property type="molecule type" value="Genomic_DNA"/>
</dbReference>
<organism evidence="5 6">
    <name type="scientific">Hibiscus syriacus</name>
    <name type="common">Rose of Sharon</name>
    <dbReference type="NCBI Taxonomy" id="106335"/>
    <lineage>
        <taxon>Eukaryota</taxon>
        <taxon>Viridiplantae</taxon>
        <taxon>Streptophyta</taxon>
        <taxon>Embryophyta</taxon>
        <taxon>Tracheophyta</taxon>
        <taxon>Spermatophyta</taxon>
        <taxon>Magnoliopsida</taxon>
        <taxon>eudicotyledons</taxon>
        <taxon>Gunneridae</taxon>
        <taxon>Pentapetalae</taxon>
        <taxon>rosids</taxon>
        <taxon>malvids</taxon>
        <taxon>Malvales</taxon>
        <taxon>Malvaceae</taxon>
        <taxon>Malvoideae</taxon>
        <taxon>Hibiscus</taxon>
    </lineage>
</organism>
<dbReference type="AlphaFoldDB" id="A0A6A3CER5"/>
<feature type="domain" description="SHSP" evidence="4">
    <location>
        <begin position="88"/>
        <end position="199"/>
    </location>
</feature>
<dbReference type="Gene3D" id="2.60.40.790">
    <property type="match status" value="1"/>
</dbReference>
<evidence type="ECO:0000256" key="3">
    <source>
        <dbReference type="SAM" id="SignalP"/>
    </source>
</evidence>
<dbReference type="SUPFAM" id="SSF49764">
    <property type="entry name" value="HSP20-like chaperones"/>
    <property type="match status" value="1"/>
</dbReference>
<keyword evidence="6" id="KW-1185">Reference proteome</keyword>
<keyword evidence="3" id="KW-0732">Signal</keyword>
<dbReference type="InterPro" id="IPR008978">
    <property type="entry name" value="HSP20-like_chaperone"/>
</dbReference>
<evidence type="ECO:0000313" key="5">
    <source>
        <dbReference type="EMBL" id="KAE8727703.1"/>
    </source>
</evidence>
<dbReference type="Proteomes" id="UP000436088">
    <property type="component" value="Unassembled WGS sequence"/>
</dbReference>
<protein>
    <submittedName>
        <fullName evidence="5">Heat shock 22 kDa protein</fullName>
    </submittedName>
</protein>
<dbReference type="Pfam" id="PF00011">
    <property type="entry name" value="HSP20"/>
    <property type="match status" value="1"/>
</dbReference>
<reference evidence="5" key="1">
    <citation type="submission" date="2019-09" db="EMBL/GenBank/DDBJ databases">
        <title>Draft genome information of white flower Hibiscus syriacus.</title>
        <authorList>
            <person name="Kim Y.-M."/>
        </authorList>
    </citation>
    <scope>NUCLEOTIDE SEQUENCE [LARGE SCALE GENOMIC DNA]</scope>
    <source>
        <strain evidence="5">YM2019G1</strain>
    </source>
</reference>
<dbReference type="InterPro" id="IPR002068">
    <property type="entry name" value="A-crystallin/Hsp20_dom"/>
</dbReference>
<accession>A0A6A3CER5</accession>
<dbReference type="CDD" id="cd06464">
    <property type="entry name" value="ACD_sHsps-like"/>
    <property type="match status" value="1"/>
</dbReference>